<evidence type="ECO:0000313" key="4">
    <source>
        <dbReference type="Proteomes" id="UP000462362"/>
    </source>
</evidence>
<dbReference type="InterPro" id="IPR023799">
    <property type="entry name" value="RbfA_dom_sf"/>
</dbReference>
<sequence length="124" mass="13907">MIKPTKPGRANRIADQIQRDVAELIQKEVSNPKTGLVTLTGCEITPDYAHATIYFTSIGSTPEEATEALNSAAPMLHSRIFKLLKIHTVPQLHFVYDKSVERGFEMDQLIRQAREEDGEKVKGE</sequence>
<dbReference type="Gene3D" id="3.30.300.20">
    <property type="match status" value="1"/>
</dbReference>
<dbReference type="SUPFAM" id="SSF89919">
    <property type="entry name" value="Ribosome-binding factor A, RbfA"/>
    <property type="match status" value="1"/>
</dbReference>
<dbReference type="GO" id="GO:0030490">
    <property type="term" value="P:maturation of SSU-rRNA"/>
    <property type="evidence" value="ECO:0007669"/>
    <property type="project" value="UniProtKB-UniRule"/>
</dbReference>
<comment type="subunit">
    <text evidence="2">Monomer. Binds 30S ribosomal subunits, but not 50S ribosomal subunits or 70S ribosomes.</text>
</comment>
<comment type="subcellular location">
    <subcellularLocation>
        <location evidence="2">Cytoplasm</location>
    </subcellularLocation>
</comment>
<dbReference type="PANTHER" id="PTHR33515:SF1">
    <property type="entry name" value="RIBOSOME-BINDING FACTOR A, CHLOROPLASTIC-RELATED"/>
    <property type="match status" value="1"/>
</dbReference>
<dbReference type="AlphaFoldDB" id="A0A6I3RX15"/>
<dbReference type="HAMAP" id="MF_00003">
    <property type="entry name" value="RbfA"/>
    <property type="match status" value="1"/>
</dbReference>
<dbReference type="InterPro" id="IPR015946">
    <property type="entry name" value="KH_dom-like_a/b"/>
</dbReference>
<proteinExistence type="inferred from homology"/>
<reference evidence="3 4" key="1">
    <citation type="journal article" date="2019" name="Nat. Med.">
        <title>A library of human gut bacterial isolates paired with longitudinal multiomics data enables mechanistic microbiome research.</title>
        <authorList>
            <person name="Poyet M."/>
            <person name="Groussin M."/>
            <person name="Gibbons S.M."/>
            <person name="Avila-Pacheco J."/>
            <person name="Jiang X."/>
            <person name="Kearney S.M."/>
            <person name="Perrotta A.R."/>
            <person name="Berdy B."/>
            <person name="Zhao S."/>
            <person name="Lieberman T.D."/>
            <person name="Swanson P.K."/>
            <person name="Smith M."/>
            <person name="Roesemann S."/>
            <person name="Alexander J.E."/>
            <person name="Rich S.A."/>
            <person name="Livny J."/>
            <person name="Vlamakis H."/>
            <person name="Clish C."/>
            <person name="Bullock K."/>
            <person name="Deik A."/>
            <person name="Scott J."/>
            <person name="Pierce K.A."/>
            <person name="Xavier R.J."/>
            <person name="Alm E.J."/>
        </authorList>
    </citation>
    <scope>NUCLEOTIDE SEQUENCE [LARGE SCALE GENOMIC DNA]</scope>
    <source>
        <strain evidence="3 4">BIOML-A2</strain>
    </source>
</reference>
<accession>A0A6I3RX15</accession>
<dbReference type="EMBL" id="WNCL01000002">
    <property type="protein sequence ID" value="MTU42284.1"/>
    <property type="molecule type" value="Genomic_DNA"/>
</dbReference>
<organism evidence="3 4">
    <name type="scientific">Parasutterella excrementihominis</name>
    <dbReference type="NCBI Taxonomy" id="487175"/>
    <lineage>
        <taxon>Bacteria</taxon>
        <taxon>Pseudomonadati</taxon>
        <taxon>Pseudomonadota</taxon>
        <taxon>Betaproteobacteria</taxon>
        <taxon>Burkholderiales</taxon>
        <taxon>Sutterellaceae</taxon>
        <taxon>Parasutterella</taxon>
    </lineage>
</organism>
<dbReference type="RefSeq" id="WP_008863558.1">
    <property type="nucleotide sequence ID" value="NZ_CAJUON010000007.1"/>
</dbReference>
<keyword evidence="2" id="KW-0963">Cytoplasm</keyword>
<dbReference type="GeneID" id="43348014"/>
<keyword evidence="1 2" id="KW-0690">Ribosome biogenesis</keyword>
<evidence type="ECO:0000256" key="1">
    <source>
        <dbReference type="ARBA" id="ARBA00022517"/>
    </source>
</evidence>
<evidence type="ECO:0000313" key="3">
    <source>
        <dbReference type="EMBL" id="MTU42284.1"/>
    </source>
</evidence>
<dbReference type="Proteomes" id="UP000462362">
    <property type="component" value="Unassembled WGS sequence"/>
</dbReference>
<evidence type="ECO:0000256" key="2">
    <source>
        <dbReference type="HAMAP-Rule" id="MF_00003"/>
    </source>
</evidence>
<comment type="function">
    <text evidence="2">One of several proteins that assist in the late maturation steps of the functional core of the 30S ribosomal subunit. Associates with free 30S ribosomal subunits (but not with 30S subunits that are part of 70S ribosomes or polysomes). Required for efficient processing of 16S rRNA. May interact with the 5'-terminal helix region of 16S rRNA.</text>
</comment>
<comment type="caution">
    <text evidence="3">The sequence shown here is derived from an EMBL/GenBank/DDBJ whole genome shotgun (WGS) entry which is preliminary data.</text>
</comment>
<gene>
    <name evidence="2 3" type="primary">rbfA</name>
    <name evidence="3" type="ORF">GMD42_01335</name>
</gene>
<dbReference type="Pfam" id="PF02033">
    <property type="entry name" value="RBFA"/>
    <property type="match status" value="1"/>
</dbReference>
<dbReference type="GO" id="GO:0005829">
    <property type="term" value="C:cytosol"/>
    <property type="evidence" value="ECO:0007669"/>
    <property type="project" value="TreeGrafter"/>
</dbReference>
<protein>
    <recommendedName>
        <fullName evidence="2">Ribosome-binding factor A</fullName>
    </recommendedName>
</protein>
<dbReference type="InterPro" id="IPR000238">
    <property type="entry name" value="RbfA"/>
</dbReference>
<name>A0A6I3RX15_9BURK</name>
<comment type="similarity">
    <text evidence="2">Belongs to the RbfA family.</text>
</comment>
<dbReference type="GO" id="GO:0043024">
    <property type="term" value="F:ribosomal small subunit binding"/>
    <property type="evidence" value="ECO:0007669"/>
    <property type="project" value="TreeGrafter"/>
</dbReference>
<dbReference type="NCBIfam" id="TIGR00082">
    <property type="entry name" value="rbfA"/>
    <property type="match status" value="1"/>
</dbReference>
<dbReference type="PANTHER" id="PTHR33515">
    <property type="entry name" value="RIBOSOME-BINDING FACTOR A, CHLOROPLASTIC-RELATED"/>
    <property type="match status" value="1"/>
</dbReference>